<keyword evidence="12" id="KW-0411">Iron-sulfur</keyword>
<dbReference type="InterPro" id="IPR001945">
    <property type="entry name" value="RAD3/XPD"/>
</dbReference>
<evidence type="ECO:0000256" key="14">
    <source>
        <dbReference type="ARBA" id="ARBA00023204"/>
    </source>
</evidence>
<reference evidence="22 23" key="1">
    <citation type="journal article" date="2018" name="BMC Genomics">
        <title>The genome of Naegleria lovaniensis, the basis for a comparative approach to unravel pathogenicity factors of the human pathogenic amoeba N. fowleri.</title>
        <authorList>
            <person name="Liechti N."/>
            <person name="Schurch N."/>
            <person name="Bruggmann R."/>
            <person name="Wittwer M."/>
        </authorList>
    </citation>
    <scope>NUCLEOTIDE SEQUENCE [LARGE SCALE GENOMIC DNA]</scope>
    <source>
        <strain evidence="22 23">ATCC 30569</strain>
    </source>
</reference>
<evidence type="ECO:0000259" key="21">
    <source>
        <dbReference type="PROSITE" id="PS51193"/>
    </source>
</evidence>
<dbReference type="InterPro" id="IPR010614">
    <property type="entry name" value="RAD3-like_helicase_DEAD"/>
</dbReference>
<evidence type="ECO:0000313" key="23">
    <source>
        <dbReference type="Proteomes" id="UP000816034"/>
    </source>
</evidence>
<evidence type="ECO:0000256" key="4">
    <source>
        <dbReference type="ARBA" id="ARBA00022485"/>
    </source>
</evidence>
<dbReference type="GO" id="GO:0006289">
    <property type="term" value="P:nucleotide-excision repair"/>
    <property type="evidence" value="ECO:0007669"/>
    <property type="project" value="InterPro"/>
</dbReference>
<dbReference type="GO" id="GO:0016818">
    <property type="term" value="F:hydrolase activity, acting on acid anhydrides, in phosphorus-containing anhydrides"/>
    <property type="evidence" value="ECO:0007669"/>
    <property type="project" value="InterPro"/>
</dbReference>
<evidence type="ECO:0000256" key="7">
    <source>
        <dbReference type="ARBA" id="ARBA00022763"/>
    </source>
</evidence>
<dbReference type="PRINTS" id="PR00852">
    <property type="entry name" value="XRODRMPGMNTD"/>
</dbReference>
<dbReference type="GO" id="GO:0005634">
    <property type="term" value="C:nucleus"/>
    <property type="evidence" value="ECO:0007669"/>
    <property type="project" value="UniProtKB-SubCell"/>
</dbReference>
<evidence type="ECO:0000256" key="15">
    <source>
        <dbReference type="ARBA" id="ARBA00023235"/>
    </source>
</evidence>
<keyword evidence="13" id="KW-0238">DNA-binding</keyword>
<gene>
    <name evidence="22" type="ORF">C9374_012591</name>
</gene>
<dbReference type="SMART" id="SM00491">
    <property type="entry name" value="HELICc2"/>
    <property type="match status" value="1"/>
</dbReference>
<evidence type="ECO:0000256" key="1">
    <source>
        <dbReference type="ARBA" id="ARBA00001966"/>
    </source>
</evidence>
<protein>
    <recommendedName>
        <fullName evidence="17">DNA 5'-3' helicase</fullName>
        <ecNumber evidence="17">5.6.2.3</ecNumber>
    </recommendedName>
</protein>
<keyword evidence="8" id="KW-0378">Hydrolase</keyword>
<dbReference type="EMBL" id="PYSW02000005">
    <property type="protein sequence ID" value="KAG2392339.1"/>
    <property type="molecule type" value="Genomic_DNA"/>
</dbReference>
<dbReference type="CDD" id="cd18788">
    <property type="entry name" value="SF2_C_XPD"/>
    <property type="match status" value="1"/>
</dbReference>
<dbReference type="InterPro" id="IPR045028">
    <property type="entry name" value="DinG/Rad3-like"/>
</dbReference>
<keyword evidence="11" id="KW-0408">Iron</keyword>
<evidence type="ECO:0000256" key="8">
    <source>
        <dbReference type="ARBA" id="ARBA00022801"/>
    </source>
</evidence>
<name>A0AA88GXF3_NAELO</name>
<keyword evidence="19" id="KW-0175">Coiled coil</keyword>
<keyword evidence="14" id="KW-0234">DNA repair</keyword>
<evidence type="ECO:0000256" key="19">
    <source>
        <dbReference type="SAM" id="Coils"/>
    </source>
</evidence>
<organism evidence="22 23">
    <name type="scientific">Naegleria lovaniensis</name>
    <name type="common">Amoeba</name>
    <dbReference type="NCBI Taxonomy" id="51637"/>
    <lineage>
        <taxon>Eukaryota</taxon>
        <taxon>Discoba</taxon>
        <taxon>Heterolobosea</taxon>
        <taxon>Tetramitia</taxon>
        <taxon>Eutetramitia</taxon>
        <taxon>Vahlkampfiidae</taxon>
        <taxon>Naegleria</taxon>
    </lineage>
</organism>
<dbReference type="SMART" id="SM00488">
    <property type="entry name" value="DEXDc2"/>
    <property type="match status" value="1"/>
</dbReference>
<keyword evidence="4" id="KW-0004">4Fe-4S</keyword>
<evidence type="ECO:0000256" key="9">
    <source>
        <dbReference type="ARBA" id="ARBA00022806"/>
    </source>
</evidence>
<comment type="caution">
    <text evidence="22">The sequence shown here is derived from an EMBL/GenBank/DDBJ whole genome shotgun (WGS) entry which is preliminary data.</text>
</comment>
<keyword evidence="23" id="KW-1185">Reference proteome</keyword>
<dbReference type="Proteomes" id="UP000816034">
    <property type="component" value="Unassembled WGS sequence"/>
</dbReference>
<dbReference type="GO" id="GO:0046872">
    <property type="term" value="F:metal ion binding"/>
    <property type="evidence" value="ECO:0007669"/>
    <property type="project" value="UniProtKB-KW"/>
</dbReference>
<evidence type="ECO:0000256" key="6">
    <source>
        <dbReference type="ARBA" id="ARBA00022741"/>
    </source>
</evidence>
<dbReference type="InterPro" id="IPR006555">
    <property type="entry name" value="ATP-dep_Helicase_C"/>
</dbReference>
<evidence type="ECO:0000256" key="20">
    <source>
        <dbReference type="SAM" id="MobiDB-lite"/>
    </source>
</evidence>
<feature type="compositionally biased region" description="Polar residues" evidence="20">
    <location>
        <begin position="783"/>
        <end position="802"/>
    </location>
</feature>
<feature type="domain" description="Helicase ATP-binding" evidence="21">
    <location>
        <begin position="7"/>
        <end position="305"/>
    </location>
</feature>
<dbReference type="Gene3D" id="3.40.50.300">
    <property type="entry name" value="P-loop containing nucleotide triphosphate hydrolases"/>
    <property type="match status" value="2"/>
</dbReference>
<keyword evidence="6" id="KW-0547">Nucleotide-binding</keyword>
<dbReference type="InterPro" id="IPR002464">
    <property type="entry name" value="DNA/RNA_helicase_DEAH_CS"/>
</dbReference>
<dbReference type="InterPro" id="IPR010643">
    <property type="entry name" value="HBB"/>
</dbReference>
<dbReference type="GO" id="GO:0006366">
    <property type="term" value="P:transcription by RNA polymerase II"/>
    <property type="evidence" value="ECO:0007669"/>
    <property type="project" value="TreeGrafter"/>
</dbReference>
<dbReference type="GO" id="GO:0043139">
    <property type="term" value="F:5'-3' DNA helicase activity"/>
    <property type="evidence" value="ECO:0007669"/>
    <property type="project" value="UniProtKB-EC"/>
</dbReference>
<evidence type="ECO:0000256" key="17">
    <source>
        <dbReference type="ARBA" id="ARBA00044969"/>
    </source>
</evidence>
<dbReference type="InterPro" id="IPR006554">
    <property type="entry name" value="Helicase-like_DEXD_c2"/>
</dbReference>
<evidence type="ECO:0000256" key="18">
    <source>
        <dbReference type="ARBA" id="ARBA00048954"/>
    </source>
</evidence>
<keyword evidence="16" id="KW-0539">Nucleus</keyword>
<dbReference type="PROSITE" id="PS51193">
    <property type="entry name" value="HELICASE_ATP_BIND_2"/>
    <property type="match status" value="1"/>
</dbReference>
<evidence type="ECO:0000256" key="10">
    <source>
        <dbReference type="ARBA" id="ARBA00022840"/>
    </source>
</evidence>
<keyword evidence="7" id="KW-0227">DNA damage</keyword>
<comment type="similarity">
    <text evidence="3">Belongs to the helicase family. RAD3/XPD subfamily.</text>
</comment>
<dbReference type="PANTHER" id="PTHR11472">
    <property type="entry name" value="DNA REPAIR DEAD HELICASE RAD3/XP-D SUBFAMILY MEMBER"/>
    <property type="match status" value="1"/>
</dbReference>
<dbReference type="Pfam" id="PF06733">
    <property type="entry name" value="DEAD_2"/>
    <property type="match status" value="1"/>
</dbReference>
<feature type="coiled-coil region" evidence="19">
    <location>
        <begin position="277"/>
        <end position="304"/>
    </location>
</feature>
<keyword evidence="5" id="KW-0479">Metal-binding</keyword>
<dbReference type="Pfam" id="PF06777">
    <property type="entry name" value="HBB"/>
    <property type="match status" value="1"/>
</dbReference>
<dbReference type="GO" id="GO:0005524">
    <property type="term" value="F:ATP binding"/>
    <property type="evidence" value="ECO:0007669"/>
    <property type="project" value="UniProtKB-KW"/>
</dbReference>
<evidence type="ECO:0000256" key="13">
    <source>
        <dbReference type="ARBA" id="ARBA00023125"/>
    </source>
</evidence>
<evidence type="ECO:0000313" key="22">
    <source>
        <dbReference type="EMBL" id="KAG2392339.1"/>
    </source>
</evidence>
<dbReference type="FunFam" id="3.40.50.300:FF:000128">
    <property type="entry name" value="Putative DNA repair helicase RAD3"/>
    <property type="match status" value="1"/>
</dbReference>
<dbReference type="InterPro" id="IPR027417">
    <property type="entry name" value="P-loop_NTPase"/>
</dbReference>
<dbReference type="Pfam" id="PF13307">
    <property type="entry name" value="Helicase_C_2"/>
    <property type="match status" value="1"/>
</dbReference>
<keyword evidence="15" id="KW-0413">Isomerase</keyword>
<evidence type="ECO:0000256" key="12">
    <source>
        <dbReference type="ARBA" id="ARBA00023014"/>
    </source>
</evidence>
<dbReference type="GeneID" id="68105045"/>
<keyword evidence="10" id="KW-0067">ATP-binding</keyword>
<accession>A0AA88GXF3</accession>
<comment type="cofactor">
    <cofactor evidence="1">
        <name>[4Fe-4S] cluster</name>
        <dbReference type="ChEBI" id="CHEBI:49883"/>
    </cofactor>
</comment>
<dbReference type="NCBIfam" id="TIGR00604">
    <property type="entry name" value="rad3"/>
    <property type="match status" value="1"/>
</dbReference>
<evidence type="ECO:0000256" key="3">
    <source>
        <dbReference type="ARBA" id="ARBA00009146"/>
    </source>
</evidence>
<dbReference type="InterPro" id="IPR014013">
    <property type="entry name" value="Helic_SF1/SF2_ATP-bd_DinG/Rad3"/>
</dbReference>
<dbReference type="EC" id="5.6.2.3" evidence="17"/>
<dbReference type="InterPro" id="IPR013020">
    <property type="entry name" value="Rad3/Chl1-like"/>
</dbReference>
<evidence type="ECO:0000256" key="2">
    <source>
        <dbReference type="ARBA" id="ARBA00004123"/>
    </source>
</evidence>
<keyword evidence="9" id="KW-0347">Helicase</keyword>
<dbReference type="FunFam" id="3.40.50.300:FF:000135">
    <property type="entry name" value="DNA repair helicase RAD3, putative"/>
    <property type="match status" value="1"/>
</dbReference>
<evidence type="ECO:0000256" key="11">
    <source>
        <dbReference type="ARBA" id="ARBA00023004"/>
    </source>
</evidence>
<proteinExistence type="inferred from homology"/>
<dbReference type="PANTHER" id="PTHR11472:SF1">
    <property type="entry name" value="GENERAL TRANSCRIPTION AND DNA REPAIR FACTOR IIH HELICASE SUBUNIT XPD"/>
    <property type="match status" value="1"/>
</dbReference>
<dbReference type="SUPFAM" id="SSF52540">
    <property type="entry name" value="P-loop containing nucleoside triphosphate hydrolases"/>
    <property type="match status" value="2"/>
</dbReference>
<comment type="catalytic activity">
    <reaction evidence="18">
        <text>ATP + H2O = ADP + phosphate + H(+)</text>
        <dbReference type="Rhea" id="RHEA:13065"/>
        <dbReference type="ChEBI" id="CHEBI:15377"/>
        <dbReference type="ChEBI" id="CHEBI:15378"/>
        <dbReference type="ChEBI" id="CHEBI:30616"/>
        <dbReference type="ChEBI" id="CHEBI:43474"/>
        <dbReference type="ChEBI" id="CHEBI:456216"/>
        <dbReference type="EC" id="5.6.2.3"/>
    </reaction>
</comment>
<comment type="subcellular location">
    <subcellularLocation>
        <location evidence="2">Nucleus</location>
    </subcellularLocation>
</comment>
<sequence length="802" mass="90971">MKFKLDGLEVYFPYDKIYPEQYEYMRELYSSLRKGGHCLLEMPSGTGKTISLLSLITSYQLTEEGKTRKLIYCTRTVPEMEKVLEELNSLIEYRSKHINAPIIGIGLSSRKNLCIHPKSQSVLHDGSQVDSVCRSLTAGWLRSEAKEKVDSSNGAVTPSVVNHGTTVLVDDIELCNYYERFIESAPTDTILPNGVYTMRDLKIFGKKKGWCPYFLSRRAIEYANVVVYSYSYLLDPKISSIISKNIPSNSIVVFDEAHNIDNVCIEALSINIDRDVIGIARNNLTKLEENISQMEKVNSQRLQEEYRRLVDGLGATGVGRVSNLSSLSSDDEFLSNPVLPSDIMKEAVPGNIRKANHFVKFMKRFTTHVNKRLQAQKSINETPEQFLNNLTESMEIDSRSLRFCSERLLSLMNTLEIKNVFEFNGIRIIMDFATLIGTYQEGFIIIIEPYDPRTPTNPDPILQFSCMDASLAISKPVFNRFQTVVLTSGTLSPLEMYPKLLKFKPVISKSLEMTLTRECICPLVMTRGSDQVAVTTKYRFRNDASVQRNYGNLILELSKYVPDGIVCFFTSYQYMEDIVSFWNSVGILNSITNHKLVFIETPNTAETAIALDNYRKACDCGRGAIFFSIARGKVAEGIDFDGHYGRCVVMIGVPFQNTESKILKARLNYLRQNFSIKEENFLTFDALRHASQCIGRVIRNKADYGIMILADKRYNQPDKRNKLPRWIAKQIKDSYLNLSTDAIIGIARKYLKEMAQPYSATNQLLGPEEIEQLSRKRSIEQVEATSQNTVISTSASQPPTKK</sequence>
<dbReference type="PROSITE" id="PS00690">
    <property type="entry name" value="DEAH_ATP_HELICASE"/>
    <property type="match status" value="1"/>
</dbReference>
<evidence type="ECO:0000256" key="16">
    <source>
        <dbReference type="ARBA" id="ARBA00023242"/>
    </source>
</evidence>
<dbReference type="GO" id="GO:0003684">
    <property type="term" value="F:damaged DNA binding"/>
    <property type="evidence" value="ECO:0007669"/>
    <property type="project" value="TreeGrafter"/>
</dbReference>
<dbReference type="GO" id="GO:0045951">
    <property type="term" value="P:positive regulation of mitotic recombination"/>
    <property type="evidence" value="ECO:0007669"/>
    <property type="project" value="TreeGrafter"/>
</dbReference>
<evidence type="ECO:0000256" key="5">
    <source>
        <dbReference type="ARBA" id="ARBA00022723"/>
    </source>
</evidence>
<dbReference type="AlphaFoldDB" id="A0AA88GXF3"/>
<dbReference type="RefSeq" id="XP_044554233.1">
    <property type="nucleotide sequence ID" value="XM_044688374.1"/>
</dbReference>
<feature type="region of interest" description="Disordered" evidence="20">
    <location>
        <begin position="776"/>
        <end position="802"/>
    </location>
</feature>
<dbReference type="GO" id="GO:0051539">
    <property type="term" value="F:4 iron, 4 sulfur cluster binding"/>
    <property type="evidence" value="ECO:0007669"/>
    <property type="project" value="UniProtKB-KW"/>
</dbReference>